<dbReference type="KEGG" id="tva:4757148"/>
<dbReference type="STRING" id="5722.A2F6Y1"/>
<protein>
    <submittedName>
        <fullName evidence="3">Uncharacterized protein</fullName>
    </submittedName>
</protein>
<dbReference type="AlphaFoldDB" id="A2F6Y1"/>
<keyword evidence="1" id="KW-0040">ANK repeat</keyword>
<dbReference type="EMBL" id="DS113641">
    <property type="protein sequence ID" value="EAX99342.1"/>
    <property type="molecule type" value="Genomic_DNA"/>
</dbReference>
<accession>A2F6Y1</accession>
<dbReference type="SUPFAM" id="SSF48403">
    <property type="entry name" value="Ankyrin repeat"/>
    <property type="match status" value="1"/>
</dbReference>
<name>A2F6Y1_TRIV3</name>
<sequence length="466" mass="53903">MKRVSRIADVQSFGFFDEMLKFEEILKKTTPETLDDDMNYIETHYTVDYYDELANLCIINSVMSAENIKNIIQITYKLCMKWPSFKNSLLYVFGSCDVIAPYSKLVRGLYQLGIFTFAELVSETVFLDGFHLMFAKEIGRKDIIPNIPNLKENDWAIFDQIMEYGYEVDSLGYSIITDNIEKLKDYASKEDFNPNQLINQPYLSTTERSLLMTAIYFNTPKCIDYLFEIGAEFNHECLAAAVAANNRLLIDKYKDKQDINYDTCTFNAVWYRRDEIFDEIMEKYDGKEVSLYNCIHMASYKYVYYFTENGAPEAIPGCEPALVEAAKDGELTVVQYLISKKFDLNIKNEEGDTALHFAVHFNRYSITKLLLENGANVNVLNEEELTPVDIARRYLFEEVEKLLIKYGGLSCEQLKSGENKEEDQENKNDKISEKEEVDKPKTPVEESKKPEENADSAIDKQKSEEK</sequence>
<feature type="region of interest" description="Disordered" evidence="2">
    <location>
        <begin position="414"/>
        <end position="466"/>
    </location>
</feature>
<dbReference type="VEuPathDB" id="TrichDB:TVAGG3_0007330"/>
<dbReference type="SMR" id="A2F6Y1"/>
<dbReference type="VEuPathDB" id="TrichDB:TVAG_181990"/>
<feature type="compositionally biased region" description="Basic and acidic residues" evidence="2">
    <location>
        <begin position="415"/>
        <end position="466"/>
    </location>
</feature>
<evidence type="ECO:0000256" key="1">
    <source>
        <dbReference type="PROSITE-ProRule" id="PRU00023"/>
    </source>
</evidence>
<feature type="repeat" description="ANK" evidence="1">
    <location>
        <begin position="350"/>
        <end position="382"/>
    </location>
</feature>
<dbReference type="InterPro" id="IPR052457">
    <property type="entry name" value="Ankyrin-DD_containing_protein"/>
</dbReference>
<gene>
    <name evidence="3" type="ORF">TVAG_181990</name>
</gene>
<dbReference type="SMART" id="SM00248">
    <property type="entry name" value="ANK"/>
    <property type="match status" value="4"/>
</dbReference>
<evidence type="ECO:0000313" key="4">
    <source>
        <dbReference type="Proteomes" id="UP000001542"/>
    </source>
</evidence>
<organism evidence="3 4">
    <name type="scientific">Trichomonas vaginalis (strain ATCC PRA-98 / G3)</name>
    <dbReference type="NCBI Taxonomy" id="412133"/>
    <lineage>
        <taxon>Eukaryota</taxon>
        <taxon>Metamonada</taxon>
        <taxon>Parabasalia</taxon>
        <taxon>Trichomonadida</taxon>
        <taxon>Trichomonadidae</taxon>
        <taxon>Trichomonas</taxon>
    </lineage>
</organism>
<dbReference type="RefSeq" id="XP_001312272.1">
    <property type="nucleotide sequence ID" value="XM_001312271.1"/>
</dbReference>
<reference evidence="3" key="2">
    <citation type="journal article" date="2007" name="Science">
        <title>Draft genome sequence of the sexually transmitted pathogen Trichomonas vaginalis.</title>
        <authorList>
            <person name="Carlton J.M."/>
            <person name="Hirt R.P."/>
            <person name="Silva J.C."/>
            <person name="Delcher A.L."/>
            <person name="Schatz M."/>
            <person name="Zhao Q."/>
            <person name="Wortman J.R."/>
            <person name="Bidwell S.L."/>
            <person name="Alsmark U.C.M."/>
            <person name="Besteiro S."/>
            <person name="Sicheritz-Ponten T."/>
            <person name="Noel C.J."/>
            <person name="Dacks J.B."/>
            <person name="Foster P.G."/>
            <person name="Simillion C."/>
            <person name="Van de Peer Y."/>
            <person name="Miranda-Saavedra D."/>
            <person name="Barton G.J."/>
            <person name="Westrop G.D."/>
            <person name="Mueller S."/>
            <person name="Dessi D."/>
            <person name="Fiori P.L."/>
            <person name="Ren Q."/>
            <person name="Paulsen I."/>
            <person name="Zhang H."/>
            <person name="Bastida-Corcuera F.D."/>
            <person name="Simoes-Barbosa A."/>
            <person name="Brown M.T."/>
            <person name="Hayes R.D."/>
            <person name="Mukherjee M."/>
            <person name="Okumura C.Y."/>
            <person name="Schneider R."/>
            <person name="Smith A.J."/>
            <person name="Vanacova S."/>
            <person name="Villalvazo M."/>
            <person name="Haas B.J."/>
            <person name="Pertea M."/>
            <person name="Feldblyum T.V."/>
            <person name="Utterback T.R."/>
            <person name="Shu C.L."/>
            <person name="Osoegawa K."/>
            <person name="de Jong P.J."/>
            <person name="Hrdy I."/>
            <person name="Horvathova L."/>
            <person name="Zubacova Z."/>
            <person name="Dolezal P."/>
            <person name="Malik S.B."/>
            <person name="Logsdon J.M. Jr."/>
            <person name="Henze K."/>
            <person name="Gupta A."/>
            <person name="Wang C.C."/>
            <person name="Dunne R.L."/>
            <person name="Upcroft J.A."/>
            <person name="Upcroft P."/>
            <person name="White O."/>
            <person name="Salzberg S.L."/>
            <person name="Tang P."/>
            <person name="Chiu C.-H."/>
            <person name="Lee Y.-S."/>
            <person name="Embley T.M."/>
            <person name="Coombs G.H."/>
            <person name="Mottram J.C."/>
            <person name="Tachezy J."/>
            <person name="Fraser-Liggett C.M."/>
            <person name="Johnson P.J."/>
        </authorList>
    </citation>
    <scope>NUCLEOTIDE SEQUENCE [LARGE SCALE GENOMIC DNA]</scope>
    <source>
        <strain evidence="3">G3</strain>
    </source>
</reference>
<dbReference type="InParanoid" id="A2F6Y1"/>
<dbReference type="eggNOG" id="KOG4177">
    <property type="taxonomic scope" value="Eukaryota"/>
</dbReference>
<dbReference type="Proteomes" id="UP000001542">
    <property type="component" value="Unassembled WGS sequence"/>
</dbReference>
<dbReference type="Pfam" id="PF12796">
    <property type="entry name" value="Ank_2"/>
    <property type="match status" value="1"/>
</dbReference>
<dbReference type="InterPro" id="IPR002110">
    <property type="entry name" value="Ankyrin_rpt"/>
</dbReference>
<dbReference type="PROSITE" id="PS50088">
    <property type="entry name" value="ANK_REPEAT"/>
    <property type="match status" value="1"/>
</dbReference>
<proteinExistence type="predicted"/>
<dbReference type="PANTHER" id="PTHR24125">
    <property type="entry name" value="ANKYRIN REPEAT AND DEATH DOMAIN-CONTAINING PROTEIN"/>
    <property type="match status" value="1"/>
</dbReference>
<dbReference type="PROSITE" id="PS50297">
    <property type="entry name" value="ANK_REP_REGION"/>
    <property type="match status" value="1"/>
</dbReference>
<reference evidence="3" key="1">
    <citation type="submission" date="2006-10" db="EMBL/GenBank/DDBJ databases">
        <authorList>
            <person name="Amadeo P."/>
            <person name="Zhao Q."/>
            <person name="Wortman J."/>
            <person name="Fraser-Liggett C."/>
            <person name="Carlton J."/>
        </authorList>
    </citation>
    <scope>NUCLEOTIDE SEQUENCE</scope>
    <source>
        <strain evidence="3">G3</strain>
    </source>
</reference>
<evidence type="ECO:0000256" key="2">
    <source>
        <dbReference type="SAM" id="MobiDB-lite"/>
    </source>
</evidence>
<evidence type="ECO:0000313" key="3">
    <source>
        <dbReference type="EMBL" id="EAX99342.1"/>
    </source>
</evidence>
<keyword evidence="4" id="KW-1185">Reference proteome</keyword>
<dbReference type="Gene3D" id="1.25.40.20">
    <property type="entry name" value="Ankyrin repeat-containing domain"/>
    <property type="match status" value="1"/>
</dbReference>
<dbReference type="OrthoDB" id="194358at2759"/>
<dbReference type="PANTHER" id="PTHR24125:SF5">
    <property type="entry name" value="ANKYRIN REPEAT PROTEIN"/>
    <property type="match status" value="1"/>
</dbReference>
<dbReference type="InterPro" id="IPR036770">
    <property type="entry name" value="Ankyrin_rpt-contain_sf"/>
</dbReference>